<comment type="caution">
    <text evidence="2">The sequence shown here is derived from an EMBL/GenBank/DDBJ whole genome shotgun (WGS) entry which is preliminary data.</text>
</comment>
<evidence type="ECO:0000313" key="3">
    <source>
        <dbReference type="Proteomes" id="UP001279734"/>
    </source>
</evidence>
<reference evidence="2" key="1">
    <citation type="submission" date="2023-05" db="EMBL/GenBank/DDBJ databases">
        <title>Nepenthes gracilis genome sequencing.</title>
        <authorList>
            <person name="Fukushima K."/>
        </authorList>
    </citation>
    <scope>NUCLEOTIDE SEQUENCE</scope>
    <source>
        <strain evidence="2">SING2019-196</strain>
    </source>
</reference>
<dbReference type="AlphaFoldDB" id="A0AAD3RYV4"/>
<organism evidence="2 3">
    <name type="scientific">Nepenthes gracilis</name>
    <name type="common">Slender pitcher plant</name>
    <dbReference type="NCBI Taxonomy" id="150966"/>
    <lineage>
        <taxon>Eukaryota</taxon>
        <taxon>Viridiplantae</taxon>
        <taxon>Streptophyta</taxon>
        <taxon>Embryophyta</taxon>
        <taxon>Tracheophyta</taxon>
        <taxon>Spermatophyta</taxon>
        <taxon>Magnoliopsida</taxon>
        <taxon>eudicotyledons</taxon>
        <taxon>Gunneridae</taxon>
        <taxon>Pentapetalae</taxon>
        <taxon>Caryophyllales</taxon>
        <taxon>Nepenthaceae</taxon>
        <taxon>Nepenthes</taxon>
    </lineage>
</organism>
<name>A0AAD3RYV4_NEPGR</name>
<evidence type="ECO:0000313" key="2">
    <source>
        <dbReference type="EMBL" id="GMH01250.1"/>
    </source>
</evidence>
<feature type="compositionally biased region" description="Basic and acidic residues" evidence="1">
    <location>
        <begin position="60"/>
        <end position="97"/>
    </location>
</feature>
<sequence length="121" mass="14083">MCVFCENRLKFLVILVEARGRVEREKTVADSVSPSAAICRRAFCRRRRRRGCSAGVAASVKRERQRRTQRERNGGERMAAHEEREREEREWPRAVERESDDSDTSGRYLLRSAKYVVQVPG</sequence>
<protein>
    <submittedName>
        <fullName evidence="2">Uncharacterized protein</fullName>
    </submittedName>
</protein>
<evidence type="ECO:0000256" key="1">
    <source>
        <dbReference type="SAM" id="MobiDB-lite"/>
    </source>
</evidence>
<gene>
    <name evidence="2" type="ORF">Nepgr_003089</name>
</gene>
<dbReference type="Proteomes" id="UP001279734">
    <property type="component" value="Unassembled WGS sequence"/>
</dbReference>
<dbReference type="EMBL" id="BSYO01000002">
    <property type="protein sequence ID" value="GMH01250.1"/>
    <property type="molecule type" value="Genomic_DNA"/>
</dbReference>
<feature type="region of interest" description="Disordered" evidence="1">
    <location>
        <begin position="48"/>
        <end position="106"/>
    </location>
</feature>
<keyword evidence="3" id="KW-1185">Reference proteome</keyword>
<accession>A0AAD3RYV4</accession>
<proteinExistence type="predicted"/>